<dbReference type="EMBL" id="AHJG01000207">
    <property type="protein sequence ID" value="EPA05161.1"/>
    <property type="molecule type" value="Genomic_DNA"/>
</dbReference>
<evidence type="ECO:0000313" key="2">
    <source>
        <dbReference type="Proteomes" id="UP000014065"/>
    </source>
</evidence>
<protein>
    <submittedName>
        <fullName evidence="1">Uncharacterized protein</fullName>
    </submittedName>
</protein>
<dbReference type="Proteomes" id="UP000014065">
    <property type="component" value="Unassembled WGS sequence"/>
</dbReference>
<keyword evidence="2" id="KW-1185">Reference proteome</keyword>
<dbReference type="AlphaFoldDB" id="S2E6T6"/>
<dbReference type="SUPFAM" id="SSF53756">
    <property type="entry name" value="UDP-Glycosyltransferase/glycogen phosphorylase"/>
    <property type="match status" value="1"/>
</dbReference>
<proteinExistence type="predicted"/>
<sequence>MEDKDKASKMAENAFDFIIENFTWEKLLSQYTDFYKKLL</sequence>
<reference evidence="1 2" key="1">
    <citation type="journal article" date="2012" name="J. Bacteriol.">
        <title>Genome Sequence of "Candidatus Nitrosoarchaeum limnia" BG20, a Low-Salinity Ammonia-Oxidizing Archaeon from the San Francisco Bay Estuary.</title>
        <authorList>
            <person name="Mosier A.C."/>
            <person name="Allen E.E."/>
            <person name="Kim M."/>
            <person name="Ferriera S."/>
            <person name="Francis C.A."/>
        </authorList>
    </citation>
    <scope>NUCLEOTIDE SEQUENCE [LARGE SCALE GENOMIC DNA]</scope>
    <source>
        <strain evidence="1 2">BG20</strain>
    </source>
</reference>
<gene>
    <name evidence="1" type="ORF">BG20_I1667</name>
</gene>
<name>S2E6T6_9ARCH</name>
<dbReference type="Gene3D" id="3.40.50.2000">
    <property type="entry name" value="Glycogen Phosphorylase B"/>
    <property type="match status" value="1"/>
</dbReference>
<evidence type="ECO:0000313" key="1">
    <source>
        <dbReference type="EMBL" id="EPA05161.1"/>
    </source>
</evidence>
<comment type="caution">
    <text evidence="1">The sequence shown here is derived from an EMBL/GenBank/DDBJ whole genome shotgun (WGS) entry which is preliminary data.</text>
</comment>
<organism evidence="1 2">
    <name type="scientific">Candidatus Nitrosarchaeum limnium BG20</name>
    <dbReference type="NCBI Taxonomy" id="859192"/>
    <lineage>
        <taxon>Archaea</taxon>
        <taxon>Nitrososphaerota</taxon>
        <taxon>Nitrososphaeria</taxon>
        <taxon>Nitrosopumilales</taxon>
        <taxon>Nitrosopumilaceae</taxon>
        <taxon>Nitrosarchaeum</taxon>
    </lineage>
</organism>
<accession>S2E6T6</accession>